<keyword evidence="1" id="KW-0732">Signal</keyword>
<dbReference type="Proteomes" id="UP001606210">
    <property type="component" value="Unassembled WGS sequence"/>
</dbReference>
<dbReference type="PROSITE" id="PS51257">
    <property type="entry name" value="PROKAR_LIPOPROTEIN"/>
    <property type="match status" value="1"/>
</dbReference>
<sequence>MASSLKLAALTAALFSCLPLASAQTAATTAPTKSQVQEAMKSQLLAPPEGFNWQLYKNVVFLKPAAWKAREMTQDLAGVAMSTYATSPEDFSRTQHFELGATIELISGSQRIRGIPAKRFVLGYLKPIVDKHKAEDVLMFEQKSQGDVEQTFFRYRDAPPGLVPVIVHKFIIANNATDRVNVFTFESPVETWDDNWAKYGTPIISKLNLLPHVPSE</sequence>
<reference evidence="2 3" key="1">
    <citation type="submission" date="2024-08" db="EMBL/GenBank/DDBJ databases">
        <authorList>
            <person name="Lu H."/>
        </authorList>
    </citation>
    <scope>NUCLEOTIDE SEQUENCE [LARGE SCALE GENOMIC DNA]</scope>
    <source>
        <strain evidence="2 3">LYH14W</strain>
    </source>
</reference>
<feature type="chain" id="PRO_5045498788" evidence="1">
    <location>
        <begin position="24"/>
        <end position="216"/>
    </location>
</feature>
<accession>A0ABW7F6B7</accession>
<keyword evidence="3" id="KW-1185">Reference proteome</keyword>
<evidence type="ECO:0000313" key="2">
    <source>
        <dbReference type="EMBL" id="MFG6432167.1"/>
    </source>
</evidence>
<comment type="caution">
    <text evidence="2">The sequence shown here is derived from an EMBL/GenBank/DDBJ whole genome shotgun (WGS) entry which is preliminary data.</text>
</comment>
<evidence type="ECO:0000256" key="1">
    <source>
        <dbReference type="SAM" id="SignalP"/>
    </source>
</evidence>
<protein>
    <submittedName>
        <fullName evidence="2">Uncharacterized protein</fullName>
    </submittedName>
</protein>
<dbReference type="EMBL" id="JBIGHV010000007">
    <property type="protein sequence ID" value="MFG6432167.1"/>
    <property type="molecule type" value="Genomic_DNA"/>
</dbReference>
<proteinExistence type="predicted"/>
<name>A0ABW7F6B7_9BURK</name>
<dbReference type="RefSeq" id="WP_394481807.1">
    <property type="nucleotide sequence ID" value="NZ_JBIGHV010000007.1"/>
</dbReference>
<evidence type="ECO:0000313" key="3">
    <source>
        <dbReference type="Proteomes" id="UP001606210"/>
    </source>
</evidence>
<organism evidence="2 3">
    <name type="scientific">Pelomonas parva</name>
    <dbReference type="NCBI Taxonomy" id="3299032"/>
    <lineage>
        <taxon>Bacteria</taxon>
        <taxon>Pseudomonadati</taxon>
        <taxon>Pseudomonadota</taxon>
        <taxon>Betaproteobacteria</taxon>
        <taxon>Burkholderiales</taxon>
        <taxon>Sphaerotilaceae</taxon>
        <taxon>Roseateles</taxon>
    </lineage>
</organism>
<gene>
    <name evidence="2" type="ORF">ACG00Y_19755</name>
</gene>
<feature type="signal peptide" evidence="1">
    <location>
        <begin position="1"/>
        <end position="23"/>
    </location>
</feature>